<reference evidence="2 3" key="2">
    <citation type="submission" date="2017-10" db="EMBL/GenBank/DDBJ databases">
        <authorList>
            <person name="Banno H."/>
            <person name="Chua N.-H."/>
        </authorList>
    </citation>
    <scope>NUCLEOTIDE SEQUENCE [LARGE SCALE GENOMIC DNA]</scope>
    <source>
        <strain evidence="2 3">JK626</strain>
    </source>
</reference>
<feature type="region of interest" description="Disordered" evidence="1">
    <location>
        <begin position="105"/>
        <end position="124"/>
    </location>
</feature>
<comment type="caution">
    <text evidence="2">The sequence shown here is derived from an EMBL/GenBank/DDBJ whole genome shotgun (WGS) entry which is preliminary data.</text>
</comment>
<evidence type="ECO:0000313" key="2">
    <source>
        <dbReference type="EMBL" id="PHU36028.1"/>
    </source>
</evidence>
<dbReference type="EMBL" id="PDYF01000007">
    <property type="protein sequence ID" value="PHU36028.1"/>
    <property type="molecule type" value="Genomic_DNA"/>
</dbReference>
<sequence>MSKSIMHQKDGTCYLCMMLKGDYDDHKITEEHHAVFGIANRNLAEHYGLKVYLCPEHHRTGKEAVHRNYKITKYLQEKAQVVFESKYPNESFREIFGKNFKLEDKPPEKKEIPKEPGFRFLEEE</sequence>
<dbReference type="AlphaFoldDB" id="A0A2G3DY97"/>
<protein>
    <submittedName>
        <fullName evidence="2">Uncharacterized protein</fullName>
    </submittedName>
</protein>
<evidence type="ECO:0000256" key="1">
    <source>
        <dbReference type="SAM" id="MobiDB-lite"/>
    </source>
</evidence>
<dbReference type="RefSeq" id="WP_099391247.1">
    <property type="nucleotide sequence ID" value="NZ_PDYF01000007.1"/>
</dbReference>
<organism evidence="2 3">
    <name type="scientific">Pseudobutyrivibrio ruminis</name>
    <dbReference type="NCBI Taxonomy" id="46206"/>
    <lineage>
        <taxon>Bacteria</taxon>
        <taxon>Bacillati</taxon>
        <taxon>Bacillota</taxon>
        <taxon>Clostridia</taxon>
        <taxon>Lachnospirales</taxon>
        <taxon>Lachnospiraceae</taxon>
        <taxon>Pseudobutyrivibrio</taxon>
    </lineage>
</organism>
<name>A0A2G3DY97_9FIRM</name>
<proteinExistence type="predicted"/>
<accession>A0A2G3DY97</accession>
<evidence type="ECO:0000313" key="3">
    <source>
        <dbReference type="Proteomes" id="UP000225889"/>
    </source>
</evidence>
<gene>
    <name evidence="2" type="ORF">CSX01_01985</name>
</gene>
<reference evidence="2 3" key="1">
    <citation type="submission" date="2017-10" db="EMBL/GenBank/DDBJ databases">
        <title>Resolving the taxonomy of Roseburia spp., Eubacterium rectale and Agathobacter spp. through phylogenomic analysis.</title>
        <authorList>
            <person name="Sheridan P.O."/>
            <person name="Walker A.W."/>
            <person name="Duncan S.H."/>
            <person name="Scott K.P."/>
            <person name="Toole P.W.O."/>
            <person name="Luis P."/>
            <person name="Flint H.J."/>
        </authorList>
    </citation>
    <scope>NUCLEOTIDE SEQUENCE [LARGE SCALE GENOMIC DNA]</scope>
    <source>
        <strain evidence="2 3">JK626</strain>
    </source>
</reference>
<dbReference type="Proteomes" id="UP000225889">
    <property type="component" value="Unassembled WGS sequence"/>
</dbReference>